<evidence type="ECO:0000313" key="1">
    <source>
        <dbReference type="EMBL" id="KAF5861162.1"/>
    </source>
</evidence>
<reference evidence="1 2" key="1">
    <citation type="submission" date="2019-04" db="EMBL/GenBank/DDBJ databases">
        <title>Aspergillus burnettii sp. nov., novel species from soil in southeast Queensland.</title>
        <authorList>
            <person name="Gilchrist C.L.M."/>
            <person name="Pitt J.I."/>
            <person name="Lange L."/>
            <person name="Lacey H.J."/>
            <person name="Vuong D."/>
            <person name="Midgley D.J."/>
            <person name="Greenfield P."/>
            <person name="Bradbury M."/>
            <person name="Lacey E."/>
            <person name="Busk P.K."/>
            <person name="Pilgaard B."/>
            <person name="Chooi Y.H."/>
            <person name="Piggott A.M."/>
        </authorList>
    </citation>
    <scope>NUCLEOTIDE SEQUENCE [LARGE SCALE GENOMIC DNA]</scope>
    <source>
        <strain evidence="1 2">FRR 5400</strain>
    </source>
</reference>
<evidence type="ECO:0000313" key="2">
    <source>
        <dbReference type="Proteomes" id="UP000541154"/>
    </source>
</evidence>
<keyword evidence="2" id="KW-1185">Reference proteome</keyword>
<dbReference type="Proteomes" id="UP000541154">
    <property type="component" value="Unassembled WGS sequence"/>
</dbReference>
<dbReference type="AlphaFoldDB" id="A0A8H6A5I9"/>
<organism evidence="1 2">
    <name type="scientific">Petromyces alliaceus</name>
    <name type="common">Aspergillus alliaceus</name>
    <dbReference type="NCBI Taxonomy" id="209559"/>
    <lineage>
        <taxon>Eukaryota</taxon>
        <taxon>Fungi</taxon>
        <taxon>Dikarya</taxon>
        <taxon>Ascomycota</taxon>
        <taxon>Pezizomycotina</taxon>
        <taxon>Eurotiomycetes</taxon>
        <taxon>Eurotiomycetidae</taxon>
        <taxon>Eurotiales</taxon>
        <taxon>Aspergillaceae</taxon>
        <taxon>Aspergillus</taxon>
        <taxon>Aspergillus subgen. Circumdati</taxon>
    </lineage>
</organism>
<dbReference type="EMBL" id="SPNV01000107">
    <property type="protein sequence ID" value="KAF5861162.1"/>
    <property type="molecule type" value="Genomic_DNA"/>
</dbReference>
<name>A0A8H6A5I9_PETAA</name>
<sequence>MPSINANKTISLDAGRSDESTHSLKWQLIEQPALREWFLFNTIPGSWPLPSFQSLQTLEIEDLSSGTLVVPAMPALLDLKIHFDFGLHCEEVDARDWDCAVLVDFSTLPKLSSLTISHLSLGNLIFHGKSESLKTLEIIQPEGELSDKLSDILREIGVGLEQIIVTDSWASCSALNVELSSIKKIHLYKSTGFFPFLLINKFPALEEITWEHPFWGYTRLFEELMAIRSNFPNDKSDWASIMQLTNSNGSLTLFLDLARRQLIDPFERIRGHF</sequence>
<proteinExistence type="predicted"/>
<protein>
    <submittedName>
        <fullName evidence="1">Uncharacterized protein</fullName>
    </submittedName>
</protein>
<comment type="caution">
    <text evidence="1">The sequence shown here is derived from an EMBL/GenBank/DDBJ whole genome shotgun (WGS) entry which is preliminary data.</text>
</comment>
<accession>A0A8H6A5I9</accession>
<gene>
    <name evidence="1" type="ORF">ETB97_000536</name>
</gene>